<keyword evidence="3" id="KW-1185">Reference proteome</keyword>
<gene>
    <name evidence="2" type="ORF">ARC23_00890</name>
</gene>
<name>A0A0R0B061_9GAMM</name>
<reference evidence="2 3" key="1">
    <citation type="journal article" date="2016" name="Front. Microbiol.">
        <title>Genome Sequence of Type Strains of Genus Stenotrophomonas.</title>
        <authorList>
            <person name="Patil P.P."/>
            <person name="Midha S."/>
            <person name="Kumar S."/>
            <person name="Patil P.B."/>
        </authorList>
    </citation>
    <scope>NUCLEOTIDE SEQUENCE [LARGE SCALE GENOMIC DNA]</scope>
    <source>
        <strain evidence="2 3">LMG 978</strain>
    </source>
</reference>
<comment type="caution">
    <text evidence="2">The sequence shown here is derived from an EMBL/GenBank/DDBJ whole genome shotgun (WGS) entry which is preliminary data.</text>
</comment>
<dbReference type="Proteomes" id="UP000051757">
    <property type="component" value="Unassembled WGS sequence"/>
</dbReference>
<evidence type="ECO:0000313" key="2">
    <source>
        <dbReference type="EMBL" id="KRG50524.1"/>
    </source>
</evidence>
<dbReference type="EMBL" id="LLXV01000033">
    <property type="protein sequence ID" value="KRG50524.1"/>
    <property type="molecule type" value="Genomic_DNA"/>
</dbReference>
<organism evidence="2 3">
    <name type="scientific">Stenotrophomonas beteli</name>
    <dbReference type="NCBI Taxonomy" id="3384461"/>
    <lineage>
        <taxon>Bacteria</taxon>
        <taxon>Pseudomonadati</taxon>
        <taxon>Pseudomonadota</taxon>
        <taxon>Gammaproteobacteria</taxon>
        <taxon>Lysobacterales</taxon>
        <taxon>Lysobacteraceae</taxon>
        <taxon>Stenotrophomonas</taxon>
        <taxon>Stenotrophomonas maltophilia group</taxon>
    </lineage>
</organism>
<protein>
    <submittedName>
        <fullName evidence="2">Uncharacterized protein</fullName>
    </submittedName>
</protein>
<evidence type="ECO:0000256" key="1">
    <source>
        <dbReference type="SAM" id="SignalP"/>
    </source>
</evidence>
<accession>A0A0R0B061</accession>
<keyword evidence="1" id="KW-0732">Signal</keyword>
<feature type="signal peptide" evidence="1">
    <location>
        <begin position="1"/>
        <end position="18"/>
    </location>
</feature>
<proteinExistence type="predicted"/>
<dbReference type="AlphaFoldDB" id="A0A0R0B061"/>
<dbReference type="OrthoDB" id="9880157at2"/>
<feature type="chain" id="PRO_5006391608" evidence="1">
    <location>
        <begin position="19"/>
        <end position="264"/>
    </location>
</feature>
<evidence type="ECO:0000313" key="3">
    <source>
        <dbReference type="Proteomes" id="UP000051757"/>
    </source>
</evidence>
<sequence>MRSILLTIAITAAFTCSAADNRSRETCDLQLEGVGSIRLQGNVLSVTDMLAASLGPKDEFESNAAYQQRADKVLQASPIANGMICFRQDSAVTTLYDADRQRLTVYLINKSLNLTGAKNDSKIYYAMPLTRKILKREKYRAENAFGAGAMVDKTVLQTVNVAFSKKDIDALASSEEVINTGAALRLELDASPELARSLNNNTSLVYQIELIEPFVLASRRWTPPLLSSPFESVDQQTLFPARLIAVSVQNEKTGAIVATVPMAH</sequence>